<dbReference type="AlphaFoldDB" id="A0A6V8KP32"/>
<accession>A0A6V8KP32</accession>
<evidence type="ECO:0000259" key="4">
    <source>
        <dbReference type="Pfam" id="PF00685"/>
    </source>
</evidence>
<reference evidence="5 6" key="2">
    <citation type="submission" date="2020-03" db="EMBL/GenBank/DDBJ databases">
        <authorList>
            <person name="Ichikawa N."/>
            <person name="Kimura A."/>
            <person name="Kitahashi Y."/>
            <person name="Uohara A."/>
        </authorList>
    </citation>
    <scope>NUCLEOTIDE SEQUENCE [LARGE SCALE GENOMIC DNA]</scope>
    <source>
        <strain evidence="5 6">NBRC 108638</strain>
    </source>
</reference>
<dbReference type="Gene3D" id="3.40.50.300">
    <property type="entry name" value="P-loop containing nucleotide triphosphate hydrolases"/>
    <property type="match status" value="1"/>
</dbReference>
<gene>
    <name evidence="5" type="ORF">Prum_005650</name>
</gene>
<keyword evidence="6" id="KW-1185">Reference proteome</keyword>
<proteinExistence type="inferred from homology"/>
<dbReference type="GO" id="GO:0008146">
    <property type="term" value="F:sulfotransferase activity"/>
    <property type="evidence" value="ECO:0007669"/>
    <property type="project" value="InterPro"/>
</dbReference>
<evidence type="ECO:0000256" key="1">
    <source>
        <dbReference type="ARBA" id="ARBA00005771"/>
    </source>
</evidence>
<feature type="region of interest" description="Disordered" evidence="3">
    <location>
        <begin position="177"/>
        <end position="215"/>
    </location>
</feature>
<dbReference type="SUPFAM" id="SSF52540">
    <property type="entry name" value="P-loop containing nucleoside triphosphate hydrolases"/>
    <property type="match status" value="1"/>
</dbReference>
<dbReference type="EMBL" id="BLPG01000001">
    <property type="protein sequence ID" value="GFJ86923.1"/>
    <property type="molecule type" value="Genomic_DNA"/>
</dbReference>
<feature type="domain" description="Sulfotransferase" evidence="4">
    <location>
        <begin position="77"/>
        <end position="312"/>
    </location>
</feature>
<organism evidence="5 6">
    <name type="scientific">Phytohabitans rumicis</name>
    <dbReference type="NCBI Taxonomy" id="1076125"/>
    <lineage>
        <taxon>Bacteria</taxon>
        <taxon>Bacillati</taxon>
        <taxon>Actinomycetota</taxon>
        <taxon>Actinomycetes</taxon>
        <taxon>Micromonosporales</taxon>
        <taxon>Micromonosporaceae</taxon>
    </lineage>
</organism>
<evidence type="ECO:0000313" key="6">
    <source>
        <dbReference type="Proteomes" id="UP000482960"/>
    </source>
</evidence>
<evidence type="ECO:0000313" key="5">
    <source>
        <dbReference type="EMBL" id="GFJ86923.1"/>
    </source>
</evidence>
<evidence type="ECO:0000256" key="2">
    <source>
        <dbReference type="ARBA" id="ARBA00022679"/>
    </source>
</evidence>
<dbReference type="InterPro" id="IPR027417">
    <property type="entry name" value="P-loop_NTPase"/>
</dbReference>
<feature type="region of interest" description="Disordered" evidence="3">
    <location>
        <begin position="318"/>
        <end position="362"/>
    </location>
</feature>
<evidence type="ECO:0000256" key="3">
    <source>
        <dbReference type="SAM" id="MobiDB-lite"/>
    </source>
</evidence>
<dbReference type="Proteomes" id="UP000482960">
    <property type="component" value="Unassembled WGS sequence"/>
</dbReference>
<dbReference type="InterPro" id="IPR000863">
    <property type="entry name" value="Sulfotransferase_dom"/>
</dbReference>
<keyword evidence="2" id="KW-0808">Transferase</keyword>
<protein>
    <recommendedName>
        <fullName evidence="4">Sulfotransferase domain-containing protein</fullName>
    </recommendedName>
</protein>
<name>A0A6V8KP32_9ACTN</name>
<feature type="compositionally biased region" description="Pro residues" evidence="3">
    <location>
        <begin position="178"/>
        <end position="212"/>
    </location>
</feature>
<reference evidence="5 6" key="1">
    <citation type="submission" date="2020-03" db="EMBL/GenBank/DDBJ databases">
        <title>Whole genome shotgun sequence of Phytohabitans rumicis NBRC 108638.</title>
        <authorList>
            <person name="Komaki H."/>
            <person name="Tamura T."/>
        </authorList>
    </citation>
    <scope>NUCLEOTIDE SEQUENCE [LARGE SCALE GENOMIC DNA]</scope>
    <source>
        <strain evidence="5 6">NBRC 108638</strain>
    </source>
</reference>
<comment type="caution">
    <text evidence="5">The sequence shown here is derived from an EMBL/GenBank/DDBJ whole genome shotgun (WGS) entry which is preliminary data.</text>
</comment>
<comment type="similarity">
    <text evidence="1">Belongs to the sulfotransferase 1 family.</text>
</comment>
<feature type="compositionally biased region" description="Polar residues" evidence="3">
    <location>
        <begin position="344"/>
        <end position="353"/>
    </location>
</feature>
<sequence length="362" mass="39304">MAGPQGPGTPVTGYDGVDRDNMPRLGIAVRQSCRCSARATVVAGARYAHRVAPAPIRFEPPGEDTGRWLGFRFRAGDIVISTPRKSGTTWMQMICALLIFQTPDLPDPLWRLSPWLDSPAAPQEFVFAHLAAQRHRRFIKTHTPLDRIPSDPKVTYVVTARHPLDAFVSLYYQDQMIGPPPPPGQHGPPGHPPLRPAGPPWPPGPPMPPGPPAGVRAPVVTRESLHEALVGWIAGDGDPHTSAQSLPDAMRHLSDAWARRDEPNVLLVHYDDLLADLEGQMRWLAGRLGIAVAEQSWPVLAGAATFGRMRERKDILVPPLRGSLPTPPDSSAAAPPEPGARFSATKSWPTTTRVPPGSLRPN</sequence>
<dbReference type="Pfam" id="PF00685">
    <property type="entry name" value="Sulfotransfer_1"/>
    <property type="match status" value="1"/>
</dbReference>
<dbReference type="PANTHER" id="PTHR11783">
    <property type="entry name" value="SULFOTRANSFERASE SULT"/>
    <property type="match status" value="1"/>
</dbReference>